<dbReference type="CDD" id="cd03364">
    <property type="entry name" value="TOPRIM_DnaG_primases"/>
    <property type="match status" value="1"/>
</dbReference>
<dbReference type="GO" id="GO:0003677">
    <property type="term" value="F:DNA binding"/>
    <property type="evidence" value="ECO:0007669"/>
    <property type="project" value="UniProtKB-KW"/>
</dbReference>
<evidence type="ECO:0000256" key="2">
    <source>
        <dbReference type="ARBA" id="ARBA00022515"/>
    </source>
</evidence>
<organism evidence="16 17">
    <name type="scientific">Halarcobacter anaerophilus</name>
    <dbReference type="NCBI Taxonomy" id="877500"/>
    <lineage>
        <taxon>Bacteria</taxon>
        <taxon>Pseudomonadati</taxon>
        <taxon>Campylobacterota</taxon>
        <taxon>Epsilonproteobacteria</taxon>
        <taxon>Campylobacterales</taxon>
        <taxon>Arcobacteraceae</taxon>
        <taxon>Halarcobacter</taxon>
    </lineage>
</organism>
<keyword evidence="4 12" id="KW-0548">Nucleotidyltransferase</keyword>
<evidence type="ECO:0000256" key="11">
    <source>
        <dbReference type="ARBA" id="ARBA00023163"/>
    </source>
</evidence>
<dbReference type="PANTHER" id="PTHR30313">
    <property type="entry name" value="DNA PRIMASE"/>
    <property type="match status" value="1"/>
</dbReference>
<keyword evidence="6 12" id="KW-0479">Metal-binding</keyword>
<dbReference type="PROSITE" id="PS50880">
    <property type="entry name" value="TOPRIM"/>
    <property type="match status" value="1"/>
</dbReference>
<dbReference type="Gene3D" id="3.90.980.10">
    <property type="entry name" value="DNA primase, catalytic core, N-terminal domain"/>
    <property type="match status" value="1"/>
</dbReference>
<dbReference type="OrthoDB" id="9803773at2"/>
<evidence type="ECO:0000256" key="6">
    <source>
        <dbReference type="ARBA" id="ARBA00022723"/>
    </source>
</evidence>
<dbReference type="HAMAP" id="MF_00974">
    <property type="entry name" value="DNA_primase_DnaG"/>
    <property type="match status" value="1"/>
</dbReference>
<dbReference type="EMBL" id="PDKO01000007">
    <property type="protein sequence ID" value="RXJ62615.1"/>
    <property type="molecule type" value="Genomic_DNA"/>
</dbReference>
<evidence type="ECO:0000256" key="10">
    <source>
        <dbReference type="ARBA" id="ARBA00023125"/>
    </source>
</evidence>
<sequence>MITKDSIENLKNHLDVVDVISQFIELKKSGANFKACCPFHGEETPSFVVSPQKQIYHCFGCGAGGDAISFVMEHEKLSYPETIEKLASMYNVTLNYDNTNQKKQDFRVLEEVNKFYQKLFVSNKTAKEYIYSRGISEFSVEKFEIGYAPSSKDTINFLKNNYFNLAEAKELGVIDTGQNGLYSRFIERITFPIYSINGKIVGFGGRTITGHNAKYINSPQTKVFNKSRLLYGYNIAKENIYKRNRIIVTEGYLDVIMLHQAGFNTAVATLGTALTKEHLPLLRRGEPKVIVAYDGDKAGLNAAFKASVMLSQSEFEGGVVIFGGGKDPADMVNEGKVEELNKIFANPMPFIPFAIDYIISKYNINNPSEKQKALLETNDYLKSLGLIYQDEYKRYIAQKLNIRESLVKVSTDVNRKKELNLTKIDIAELSVIKYILEDKKSLDNILDIVDETMFEFHKNEFIMAVKEPDNTLLNGILLNENILDYNYEELHRQLFRFLIKFYSNRLREIQYNKSYEFREKANLLRKIKDNIYQLKQGKLVSYNL</sequence>
<keyword evidence="5 12" id="KW-0235">DNA replication</keyword>
<dbReference type="GO" id="GO:0006269">
    <property type="term" value="P:DNA replication, synthesis of primer"/>
    <property type="evidence" value="ECO:0007669"/>
    <property type="project" value="UniProtKB-UniRule"/>
</dbReference>
<dbReference type="Proteomes" id="UP000290191">
    <property type="component" value="Unassembled WGS sequence"/>
</dbReference>
<dbReference type="GO" id="GO:0005737">
    <property type="term" value="C:cytoplasm"/>
    <property type="evidence" value="ECO:0007669"/>
    <property type="project" value="TreeGrafter"/>
</dbReference>
<keyword evidence="7 12" id="KW-0863">Zinc-finger</keyword>
<keyword evidence="8 12" id="KW-0862">Zinc</keyword>
<dbReference type="RefSeq" id="WP_129082235.1">
    <property type="nucleotide sequence ID" value="NZ_CP041070.1"/>
</dbReference>
<dbReference type="SUPFAM" id="SSF57783">
    <property type="entry name" value="Zinc beta-ribbon"/>
    <property type="match status" value="1"/>
</dbReference>
<dbReference type="GO" id="GO:0008270">
    <property type="term" value="F:zinc ion binding"/>
    <property type="evidence" value="ECO:0007669"/>
    <property type="project" value="UniProtKB-UniRule"/>
</dbReference>
<evidence type="ECO:0000256" key="1">
    <source>
        <dbReference type="ARBA" id="ARBA00022478"/>
    </source>
</evidence>
<dbReference type="InterPro" id="IPR013264">
    <property type="entry name" value="DNAG_N"/>
</dbReference>
<comment type="domain">
    <text evidence="12">Contains an N-terminal zinc-binding domain, a central core domain that contains the primase activity, and a C-terminal DnaB-binding domain.</text>
</comment>
<dbReference type="InterPro" id="IPR016136">
    <property type="entry name" value="DNA_helicase_N/primase_C"/>
</dbReference>
<evidence type="ECO:0000256" key="3">
    <source>
        <dbReference type="ARBA" id="ARBA00022679"/>
    </source>
</evidence>
<comment type="similarity">
    <text evidence="12 13">Belongs to the DnaG primase family.</text>
</comment>
<evidence type="ECO:0000256" key="7">
    <source>
        <dbReference type="ARBA" id="ARBA00022771"/>
    </source>
</evidence>
<comment type="catalytic activity">
    <reaction evidence="12">
        <text>ssDNA + n NTP = ssDNA/pppN(pN)n-1 hybrid + (n-1) diphosphate.</text>
        <dbReference type="EC" id="2.7.7.101"/>
    </reaction>
</comment>
<dbReference type="InterPro" id="IPR050219">
    <property type="entry name" value="DnaG_primase"/>
</dbReference>
<dbReference type="GO" id="GO:1990077">
    <property type="term" value="C:primosome complex"/>
    <property type="evidence" value="ECO:0007669"/>
    <property type="project" value="UniProtKB-KW"/>
</dbReference>
<dbReference type="Pfam" id="PF08275">
    <property type="entry name" value="DNAG_N"/>
    <property type="match status" value="1"/>
</dbReference>
<dbReference type="FunFam" id="3.90.580.10:FF:000001">
    <property type="entry name" value="DNA primase"/>
    <property type="match status" value="1"/>
</dbReference>
<evidence type="ECO:0000313" key="17">
    <source>
        <dbReference type="Proteomes" id="UP000290191"/>
    </source>
</evidence>
<keyword evidence="2 12" id="KW-0639">Primosome</keyword>
<dbReference type="InterPro" id="IPR036977">
    <property type="entry name" value="DNA_primase_Znf_CHC2"/>
</dbReference>
<dbReference type="Pfam" id="PF13155">
    <property type="entry name" value="Toprim_2"/>
    <property type="match status" value="1"/>
</dbReference>
<keyword evidence="17" id="KW-1185">Reference proteome</keyword>
<name>A0A4Q0XZN6_9BACT</name>
<evidence type="ECO:0000256" key="9">
    <source>
        <dbReference type="ARBA" id="ARBA00022842"/>
    </source>
</evidence>
<dbReference type="InterPro" id="IPR034151">
    <property type="entry name" value="TOPRIM_DnaG_bac"/>
</dbReference>
<comment type="function">
    <text evidence="12 13">RNA polymerase that catalyzes the synthesis of short RNA molecules used as primers for DNA polymerase during DNA replication.</text>
</comment>
<comment type="subunit">
    <text evidence="12">Monomer. Interacts with DnaB.</text>
</comment>
<proteinExistence type="inferred from homology"/>
<dbReference type="SUPFAM" id="SSF56731">
    <property type="entry name" value="DNA primase core"/>
    <property type="match status" value="1"/>
</dbReference>
<dbReference type="GO" id="GO:0003899">
    <property type="term" value="F:DNA-directed RNA polymerase activity"/>
    <property type="evidence" value="ECO:0007669"/>
    <property type="project" value="UniProtKB-UniRule"/>
</dbReference>
<dbReference type="InterPro" id="IPR031988">
    <property type="entry name" value="DnaG_HBD"/>
</dbReference>
<dbReference type="SMART" id="SM00400">
    <property type="entry name" value="ZnF_CHCC"/>
    <property type="match status" value="1"/>
</dbReference>
<protein>
    <recommendedName>
        <fullName evidence="12 13">DNA primase</fullName>
        <ecNumber evidence="12">2.7.7.101</ecNumber>
    </recommendedName>
</protein>
<keyword evidence="10 12" id="KW-0238">DNA-binding</keyword>
<dbReference type="PANTHER" id="PTHR30313:SF2">
    <property type="entry name" value="DNA PRIMASE"/>
    <property type="match status" value="1"/>
</dbReference>
<evidence type="ECO:0000256" key="8">
    <source>
        <dbReference type="ARBA" id="ARBA00022833"/>
    </source>
</evidence>
<gene>
    <name evidence="12" type="primary">dnaG</name>
    <name evidence="16" type="ORF">CRV06_09100</name>
</gene>
<dbReference type="InterPro" id="IPR030846">
    <property type="entry name" value="DnaG_bac"/>
</dbReference>
<reference evidence="16 17" key="1">
    <citation type="submission" date="2017-10" db="EMBL/GenBank/DDBJ databases">
        <title>Genomics of the genus Arcobacter.</title>
        <authorList>
            <person name="Perez-Cataluna A."/>
            <person name="Figueras M.J."/>
        </authorList>
    </citation>
    <scope>NUCLEOTIDE SEQUENCE [LARGE SCALE GENOMIC DNA]</scope>
    <source>
        <strain evidence="16 17">DSM 24636</strain>
    </source>
</reference>
<evidence type="ECO:0000256" key="4">
    <source>
        <dbReference type="ARBA" id="ARBA00022695"/>
    </source>
</evidence>
<dbReference type="NCBIfam" id="TIGR01391">
    <property type="entry name" value="dnaG"/>
    <property type="match status" value="1"/>
</dbReference>
<dbReference type="AlphaFoldDB" id="A0A4Q0XZN6"/>
<keyword evidence="1 12" id="KW-0240">DNA-directed RNA polymerase</keyword>
<evidence type="ECO:0000256" key="13">
    <source>
        <dbReference type="PIRNR" id="PIRNR002811"/>
    </source>
</evidence>
<dbReference type="InterPro" id="IPR037068">
    <property type="entry name" value="DNA_primase_core_N_sf"/>
</dbReference>
<dbReference type="GO" id="GO:0000428">
    <property type="term" value="C:DNA-directed RNA polymerase complex"/>
    <property type="evidence" value="ECO:0007669"/>
    <property type="project" value="UniProtKB-KW"/>
</dbReference>
<dbReference type="Gene3D" id="3.40.1360.10">
    <property type="match status" value="1"/>
</dbReference>
<dbReference type="Gene3D" id="3.90.580.10">
    <property type="entry name" value="Zinc finger, CHC2-type domain"/>
    <property type="match status" value="1"/>
</dbReference>
<evidence type="ECO:0000256" key="14">
    <source>
        <dbReference type="PIRSR" id="PIRSR002811-1"/>
    </source>
</evidence>
<dbReference type="InterPro" id="IPR006171">
    <property type="entry name" value="TOPRIM_dom"/>
</dbReference>
<dbReference type="InterPro" id="IPR002694">
    <property type="entry name" value="Znf_CHC2"/>
</dbReference>
<feature type="domain" description="Toprim" evidence="15">
    <location>
        <begin position="244"/>
        <end position="325"/>
    </location>
</feature>
<dbReference type="EC" id="2.7.7.101" evidence="12"/>
<accession>A0A4Q0XZN6</accession>
<feature type="zinc finger region" description="CHC2-type" evidence="12 14">
    <location>
        <begin position="37"/>
        <end position="61"/>
    </location>
</feature>
<keyword evidence="3 12" id="KW-0808">Transferase</keyword>
<comment type="cofactor">
    <cofactor evidence="12 13 14">
        <name>Zn(2+)</name>
        <dbReference type="ChEBI" id="CHEBI:29105"/>
    </cofactor>
    <text evidence="12 13 14">Binds 1 zinc ion per monomer.</text>
</comment>
<dbReference type="Pfam" id="PF01807">
    <property type="entry name" value="Zn_ribbon_DnaG"/>
    <property type="match status" value="1"/>
</dbReference>
<dbReference type="SMART" id="SM00493">
    <property type="entry name" value="TOPRIM"/>
    <property type="match status" value="1"/>
</dbReference>
<dbReference type="Gene3D" id="1.10.860.10">
    <property type="entry name" value="DNAb Helicase, Chain A"/>
    <property type="match status" value="1"/>
</dbReference>
<evidence type="ECO:0000313" key="16">
    <source>
        <dbReference type="EMBL" id="RXJ62615.1"/>
    </source>
</evidence>
<evidence type="ECO:0000256" key="5">
    <source>
        <dbReference type="ARBA" id="ARBA00022705"/>
    </source>
</evidence>
<dbReference type="PIRSF" id="PIRSF002811">
    <property type="entry name" value="DnaG"/>
    <property type="match status" value="1"/>
</dbReference>
<keyword evidence="11 12" id="KW-0804">Transcription</keyword>
<evidence type="ECO:0000259" key="15">
    <source>
        <dbReference type="PROSITE" id="PS50880"/>
    </source>
</evidence>
<evidence type="ECO:0000256" key="12">
    <source>
        <dbReference type="HAMAP-Rule" id="MF_00974"/>
    </source>
</evidence>
<dbReference type="Pfam" id="PF16730">
    <property type="entry name" value="DnaGprimase_HBD"/>
    <property type="match status" value="1"/>
</dbReference>
<dbReference type="InterPro" id="IPR006295">
    <property type="entry name" value="DNA_primase_DnaG"/>
</dbReference>
<dbReference type="STRING" id="877500.GCA_000935065_02099"/>
<keyword evidence="9" id="KW-0460">Magnesium</keyword>
<comment type="caution">
    <text evidence="16">The sequence shown here is derived from an EMBL/GenBank/DDBJ whole genome shotgun (WGS) entry which is preliminary data.</text>
</comment>